<sequence length="281" mass="29258">MALTDGTATETQAAGYSAPYGVAYDVTDAVAVIELRGPTSGNTLDAHMRSALLMAARRLTTDTARGVRAALITARGKHFCVGQDLREHARLLRTEPAVAFANIPNEYNPLVKELHALPVPLVVAVEGACVGAGLGIALCADVRVAGESARFGTAFTGIGLASDSGVARALARQLGPSRTAGLMLLGDQFSARDASHWGLVHRVVPDGSATAQGLALARSLADGPTAAHRETKALLRAAATTPLPAALEREAVIQRRLGATDDHHEAVAAFLERRSPAFRGH</sequence>
<comment type="caution">
    <text evidence="2">The sequence shown here is derived from an EMBL/GenBank/DDBJ whole genome shotgun (WGS) entry which is preliminary data.</text>
</comment>
<protein>
    <submittedName>
        <fullName evidence="2">Enoyl-CoA hydratase/isomerase family protein</fullName>
    </submittedName>
</protein>
<reference evidence="2 3" key="1">
    <citation type="submission" date="2024-10" db="EMBL/GenBank/DDBJ databases">
        <title>The Natural Products Discovery Center: Release of the First 8490 Sequenced Strains for Exploring Actinobacteria Biosynthetic Diversity.</title>
        <authorList>
            <person name="Kalkreuter E."/>
            <person name="Kautsar S.A."/>
            <person name="Yang D."/>
            <person name="Bader C.D."/>
            <person name="Teijaro C.N."/>
            <person name="Fluegel L."/>
            <person name="Davis C.M."/>
            <person name="Simpson J.R."/>
            <person name="Lauterbach L."/>
            <person name="Steele A.D."/>
            <person name="Gui C."/>
            <person name="Meng S."/>
            <person name="Li G."/>
            <person name="Viehrig K."/>
            <person name="Ye F."/>
            <person name="Su P."/>
            <person name="Kiefer A.F."/>
            <person name="Nichols A."/>
            <person name="Cepeda A.J."/>
            <person name="Yan W."/>
            <person name="Fan B."/>
            <person name="Jiang Y."/>
            <person name="Adhikari A."/>
            <person name="Zheng C.-J."/>
            <person name="Schuster L."/>
            <person name="Cowan T.M."/>
            <person name="Smanski M.J."/>
            <person name="Chevrette M.G."/>
            <person name="De Carvalho L.P.S."/>
            <person name="Shen B."/>
        </authorList>
    </citation>
    <scope>NUCLEOTIDE SEQUENCE [LARGE SCALE GENOMIC DNA]</scope>
    <source>
        <strain evidence="2 3">NPDC051599</strain>
    </source>
</reference>
<dbReference type="InterPro" id="IPR014748">
    <property type="entry name" value="Enoyl-CoA_hydra_C"/>
</dbReference>
<name>A0ABW7YHZ8_STRCE</name>
<evidence type="ECO:0000256" key="1">
    <source>
        <dbReference type="ARBA" id="ARBA00005254"/>
    </source>
</evidence>
<keyword evidence="3" id="KW-1185">Reference proteome</keyword>
<accession>A0ABW7YHZ8</accession>
<comment type="similarity">
    <text evidence="1">Belongs to the enoyl-CoA hydratase/isomerase family.</text>
</comment>
<organism evidence="2 3">
    <name type="scientific">Streptomyces cellulosae</name>
    <dbReference type="NCBI Taxonomy" id="1968"/>
    <lineage>
        <taxon>Bacteria</taxon>
        <taxon>Bacillati</taxon>
        <taxon>Actinomycetota</taxon>
        <taxon>Actinomycetes</taxon>
        <taxon>Kitasatosporales</taxon>
        <taxon>Streptomycetaceae</taxon>
        <taxon>Streptomyces</taxon>
    </lineage>
</organism>
<proteinExistence type="inferred from homology"/>
<dbReference type="Proteomes" id="UP001612415">
    <property type="component" value="Unassembled WGS sequence"/>
</dbReference>
<dbReference type="InterPro" id="IPR029045">
    <property type="entry name" value="ClpP/crotonase-like_dom_sf"/>
</dbReference>
<dbReference type="RefSeq" id="WP_398663215.1">
    <property type="nucleotide sequence ID" value="NZ_JBITDC010000038.1"/>
</dbReference>
<dbReference type="EMBL" id="JBITDC010000038">
    <property type="protein sequence ID" value="MFI5682046.1"/>
    <property type="molecule type" value="Genomic_DNA"/>
</dbReference>
<evidence type="ECO:0000313" key="2">
    <source>
        <dbReference type="EMBL" id="MFI5682046.1"/>
    </source>
</evidence>
<dbReference type="Gene3D" id="3.90.226.10">
    <property type="entry name" value="2-enoyl-CoA Hydratase, Chain A, domain 1"/>
    <property type="match status" value="1"/>
</dbReference>
<dbReference type="InterPro" id="IPR001753">
    <property type="entry name" value="Enoyl-CoA_hydra/iso"/>
</dbReference>
<dbReference type="PANTHER" id="PTHR43459">
    <property type="entry name" value="ENOYL-COA HYDRATASE"/>
    <property type="match status" value="1"/>
</dbReference>
<evidence type="ECO:0000313" key="3">
    <source>
        <dbReference type="Proteomes" id="UP001612415"/>
    </source>
</evidence>
<dbReference type="CDD" id="cd06558">
    <property type="entry name" value="crotonase-like"/>
    <property type="match status" value="1"/>
</dbReference>
<dbReference type="SUPFAM" id="SSF52096">
    <property type="entry name" value="ClpP/crotonase"/>
    <property type="match status" value="1"/>
</dbReference>
<dbReference type="PANTHER" id="PTHR43459:SF1">
    <property type="entry name" value="EG:BACN32G11.4 PROTEIN"/>
    <property type="match status" value="1"/>
</dbReference>
<dbReference type="Gene3D" id="1.10.12.10">
    <property type="entry name" value="Lyase 2-enoyl-coa Hydratase, Chain A, domain 2"/>
    <property type="match status" value="1"/>
</dbReference>
<gene>
    <name evidence="2" type="ORF">ACIA8P_47205</name>
</gene>
<dbReference type="Pfam" id="PF00378">
    <property type="entry name" value="ECH_1"/>
    <property type="match status" value="1"/>
</dbReference>